<proteinExistence type="predicted"/>
<dbReference type="Proteomes" id="UP000027195">
    <property type="component" value="Unassembled WGS sequence"/>
</dbReference>
<dbReference type="InParanoid" id="A0A067MTK6"/>
<gene>
    <name evidence="2" type="ORF">BOTBODRAFT_31864</name>
</gene>
<sequence>MNLNAEHRVPQARSSHSPSEGSAARPYGFCQLPSHRRPPSFFIAHIEFQTCNAKISIATFACLGLRSHSNFCQVRETIDDDARKEFSKVVSLASKRGTY</sequence>
<evidence type="ECO:0000313" key="3">
    <source>
        <dbReference type="Proteomes" id="UP000027195"/>
    </source>
</evidence>
<accession>A0A067MTK6</accession>
<feature type="region of interest" description="Disordered" evidence="1">
    <location>
        <begin position="1"/>
        <end position="24"/>
    </location>
</feature>
<protein>
    <submittedName>
        <fullName evidence="2">Uncharacterized protein</fullName>
    </submittedName>
</protein>
<dbReference type="HOGENOM" id="CLU_2320011_0_0_1"/>
<evidence type="ECO:0000313" key="2">
    <source>
        <dbReference type="EMBL" id="KDQ15197.1"/>
    </source>
</evidence>
<organism evidence="2 3">
    <name type="scientific">Botryobasidium botryosum (strain FD-172 SS1)</name>
    <dbReference type="NCBI Taxonomy" id="930990"/>
    <lineage>
        <taxon>Eukaryota</taxon>
        <taxon>Fungi</taxon>
        <taxon>Dikarya</taxon>
        <taxon>Basidiomycota</taxon>
        <taxon>Agaricomycotina</taxon>
        <taxon>Agaricomycetes</taxon>
        <taxon>Cantharellales</taxon>
        <taxon>Botryobasidiaceae</taxon>
        <taxon>Botryobasidium</taxon>
    </lineage>
</organism>
<dbReference type="AlphaFoldDB" id="A0A067MTK6"/>
<reference evidence="3" key="1">
    <citation type="journal article" date="2014" name="Proc. Natl. Acad. Sci. U.S.A.">
        <title>Extensive sampling of basidiomycete genomes demonstrates inadequacy of the white-rot/brown-rot paradigm for wood decay fungi.</title>
        <authorList>
            <person name="Riley R."/>
            <person name="Salamov A.A."/>
            <person name="Brown D.W."/>
            <person name="Nagy L.G."/>
            <person name="Floudas D."/>
            <person name="Held B.W."/>
            <person name="Levasseur A."/>
            <person name="Lombard V."/>
            <person name="Morin E."/>
            <person name="Otillar R."/>
            <person name="Lindquist E.A."/>
            <person name="Sun H."/>
            <person name="LaButti K.M."/>
            <person name="Schmutz J."/>
            <person name="Jabbour D."/>
            <person name="Luo H."/>
            <person name="Baker S.E."/>
            <person name="Pisabarro A.G."/>
            <person name="Walton J.D."/>
            <person name="Blanchette R.A."/>
            <person name="Henrissat B."/>
            <person name="Martin F."/>
            <person name="Cullen D."/>
            <person name="Hibbett D.S."/>
            <person name="Grigoriev I.V."/>
        </authorList>
    </citation>
    <scope>NUCLEOTIDE SEQUENCE [LARGE SCALE GENOMIC DNA]</scope>
    <source>
        <strain evidence="3">FD-172 SS1</strain>
    </source>
</reference>
<evidence type="ECO:0000256" key="1">
    <source>
        <dbReference type="SAM" id="MobiDB-lite"/>
    </source>
</evidence>
<dbReference type="EMBL" id="KL198033">
    <property type="protein sequence ID" value="KDQ15197.1"/>
    <property type="molecule type" value="Genomic_DNA"/>
</dbReference>
<name>A0A067MTK6_BOTB1</name>
<keyword evidence="3" id="KW-1185">Reference proteome</keyword>